<evidence type="ECO:0000313" key="1">
    <source>
        <dbReference type="EMBL" id="GLW52389.1"/>
    </source>
</evidence>
<dbReference type="EMBL" id="BSRX01000002">
    <property type="protein sequence ID" value="GLW52389.1"/>
    <property type="molecule type" value="Genomic_DNA"/>
</dbReference>
<dbReference type="OrthoDB" id="5121089at2"/>
<evidence type="ECO:0000313" key="2">
    <source>
        <dbReference type="Proteomes" id="UP001165143"/>
    </source>
</evidence>
<accession>A0A9W6PAZ1</accession>
<dbReference type="AlphaFoldDB" id="A0A9W6PAZ1"/>
<reference evidence="1" key="1">
    <citation type="submission" date="2023-02" db="EMBL/GenBank/DDBJ databases">
        <title>Kitasatospora phosalacinea NBRC 14362.</title>
        <authorList>
            <person name="Ichikawa N."/>
            <person name="Sato H."/>
            <person name="Tonouchi N."/>
        </authorList>
    </citation>
    <scope>NUCLEOTIDE SEQUENCE</scope>
    <source>
        <strain evidence="1">NBRC 14362</strain>
    </source>
</reference>
<organism evidence="1 2">
    <name type="scientific">Kitasatospora phosalacinea</name>
    <dbReference type="NCBI Taxonomy" id="2065"/>
    <lineage>
        <taxon>Bacteria</taxon>
        <taxon>Bacillati</taxon>
        <taxon>Actinomycetota</taxon>
        <taxon>Actinomycetes</taxon>
        <taxon>Kitasatosporales</taxon>
        <taxon>Streptomycetaceae</taxon>
        <taxon>Kitasatospora</taxon>
    </lineage>
</organism>
<proteinExistence type="predicted"/>
<sequence length="85" mass="9314">MTPHQLAPLFGASKSAAARTTDRIGPLLALEQWQRLRVDTVSVVDDTPVPARDHDIAGRSKNYGYSTNHQVVIEAAPGCHHSRWA</sequence>
<protein>
    <submittedName>
        <fullName evidence="1">Uncharacterized protein</fullName>
    </submittedName>
</protein>
<dbReference type="Proteomes" id="UP001165143">
    <property type="component" value="Unassembled WGS sequence"/>
</dbReference>
<gene>
    <name evidence="1" type="ORF">Kpho01_04000</name>
</gene>
<comment type="caution">
    <text evidence="1">The sequence shown here is derived from an EMBL/GenBank/DDBJ whole genome shotgun (WGS) entry which is preliminary data.</text>
</comment>
<name>A0A9W6PAZ1_9ACTN</name>